<reference evidence="3" key="2">
    <citation type="journal article" date="2021" name="Microbiome">
        <title>Successional dynamics and alternative stable states in a saline activated sludge microbial community over 9 years.</title>
        <authorList>
            <person name="Wang Y."/>
            <person name="Ye J."/>
            <person name="Ju F."/>
            <person name="Liu L."/>
            <person name="Boyd J.A."/>
            <person name="Deng Y."/>
            <person name="Parks D.H."/>
            <person name="Jiang X."/>
            <person name="Yin X."/>
            <person name="Woodcroft B.J."/>
            <person name="Tyson G.W."/>
            <person name="Hugenholtz P."/>
            <person name="Polz M.F."/>
            <person name="Zhang T."/>
        </authorList>
    </citation>
    <scope>NUCLEOTIDE SEQUENCE</scope>
    <source>
        <strain evidence="3">HKST-UBA14</strain>
    </source>
</reference>
<reference evidence="3" key="1">
    <citation type="submission" date="2020-04" db="EMBL/GenBank/DDBJ databases">
        <authorList>
            <person name="Zhang T."/>
        </authorList>
    </citation>
    <scope>NUCLEOTIDE SEQUENCE</scope>
    <source>
        <strain evidence="3">HKST-UBA14</strain>
    </source>
</reference>
<proteinExistence type="predicted"/>
<protein>
    <submittedName>
        <fullName evidence="3">YHYH domain-containing protein</fullName>
    </submittedName>
</protein>
<dbReference type="EMBL" id="JAGQLK010000097">
    <property type="protein sequence ID" value="MCA9383602.1"/>
    <property type="molecule type" value="Genomic_DNA"/>
</dbReference>
<dbReference type="InterPro" id="IPR002121">
    <property type="entry name" value="HRDC_dom"/>
</dbReference>
<feature type="non-terminal residue" evidence="3">
    <location>
        <position position="1"/>
    </location>
</feature>
<feature type="transmembrane region" description="Helical" evidence="1">
    <location>
        <begin position="78"/>
        <end position="103"/>
    </location>
</feature>
<dbReference type="AlphaFoldDB" id="A0A955L5W9"/>
<gene>
    <name evidence="3" type="ORF">KC909_04495</name>
</gene>
<dbReference type="SUPFAM" id="SSF47819">
    <property type="entry name" value="HRDC-like"/>
    <property type="match status" value="1"/>
</dbReference>
<dbReference type="Gene3D" id="1.10.150.80">
    <property type="entry name" value="HRDC domain"/>
    <property type="match status" value="1"/>
</dbReference>
<dbReference type="InterPro" id="IPR047773">
    <property type="entry name" value="YHYH_dom_bact"/>
</dbReference>
<organism evidence="3 4">
    <name type="scientific">Candidatus Dojkabacteria bacterium</name>
    <dbReference type="NCBI Taxonomy" id="2099670"/>
    <lineage>
        <taxon>Bacteria</taxon>
        <taxon>Candidatus Dojkabacteria</taxon>
    </lineage>
</organism>
<sequence>ICFISLIFVHLSFINTKAHPGNTDSLGCHTQVSTGYYHCHNEPDDISTSNETGNLTGEYDNWTPNNYSTNLNNSSSDLIGNIICSGFLLLISIGIISSIYSWLKDQTRTTESKKPIRTHKPIVIQNKPQKAEMSREKKKYLNAMCVLRKDIQTHFKMRHDYYALSDKTIEELWNKKPQNTKELLLISGLGNKKVSEFGNKILLILGVDQEPEISKLTKSHKLQELILNEIKGSTKSLKAREIKVAINKKYNTNYKRKDINRVLYSKLKDKVKIDSKYRWRLKIHKKRAK</sequence>
<keyword evidence="1" id="KW-0812">Transmembrane</keyword>
<name>A0A955L5W9_9BACT</name>
<evidence type="ECO:0000256" key="1">
    <source>
        <dbReference type="SAM" id="Phobius"/>
    </source>
</evidence>
<dbReference type="PROSITE" id="PS50967">
    <property type="entry name" value="HRDC"/>
    <property type="match status" value="1"/>
</dbReference>
<dbReference type="NCBIfam" id="NF033223">
    <property type="entry name" value="YHYH_alt"/>
    <property type="match status" value="1"/>
</dbReference>
<dbReference type="InterPro" id="IPR010997">
    <property type="entry name" value="HRDC-like_sf"/>
</dbReference>
<keyword evidence="1" id="KW-0472">Membrane</keyword>
<comment type="caution">
    <text evidence="3">The sequence shown here is derived from an EMBL/GenBank/DDBJ whole genome shotgun (WGS) entry which is preliminary data.</text>
</comment>
<dbReference type="Proteomes" id="UP000783287">
    <property type="component" value="Unassembled WGS sequence"/>
</dbReference>
<feature type="domain" description="HRDC" evidence="2">
    <location>
        <begin position="134"/>
        <end position="215"/>
    </location>
</feature>
<dbReference type="Pfam" id="PF00570">
    <property type="entry name" value="HRDC"/>
    <property type="match status" value="1"/>
</dbReference>
<dbReference type="InterPro" id="IPR044876">
    <property type="entry name" value="HRDC_dom_sf"/>
</dbReference>
<evidence type="ECO:0000313" key="4">
    <source>
        <dbReference type="Proteomes" id="UP000783287"/>
    </source>
</evidence>
<dbReference type="GO" id="GO:0003676">
    <property type="term" value="F:nucleic acid binding"/>
    <property type="evidence" value="ECO:0007669"/>
    <property type="project" value="InterPro"/>
</dbReference>
<accession>A0A955L5W9</accession>
<evidence type="ECO:0000313" key="3">
    <source>
        <dbReference type="EMBL" id="MCA9383602.1"/>
    </source>
</evidence>
<dbReference type="GO" id="GO:0000166">
    <property type="term" value="F:nucleotide binding"/>
    <property type="evidence" value="ECO:0007669"/>
    <property type="project" value="InterPro"/>
</dbReference>
<keyword evidence="1" id="KW-1133">Transmembrane helix</keyword>
<evidence type="ECO:0000259" key="2">
    <source>
        <dbReference type="PROSITE" id="PS50967"/>
    </source>
</evidence>